<dbReference type="GeneID" id="84573546"/>
<evidence type="ECO:0000313" key="1">
    <source>
        <dbReference type="EMBL" id="SPW28660.1"/>
    </source>
</evidence>
<sequence length="80" mass="9185">MSLRRAPNPNRNHPLYCPYCASENLFPDVETEFAWNCRECLRVFAVMFYGQNDPGQRPKASLSTADALKASLNHDLYQPH</sequence>
<dbReference type="Proteomes" id="UP000249886">
    <property type="component" value="Unassembled WGS sequence"/>
</dbReference>
<name>A0A3S4ZNX9_9CORY</name>
<dbReference type="EMBL" id="UARK01000011">
    <property type="protein sequence ID" value="SPW28660.1"/>
    <property type="molecule type" value="Genomic_DNA"/>
</dbReference>
<dbReference type="AlphaFoldDB" id="A0A3S4ZNX9"/>
<proteinExistence type="predicted"/>
<protein>
    <submittedName>
        <fullName evidence="1">Ferredoxin-like protein, involved in electron-transfer</fullName>
    </submittedName>
</protein>
<accession>A0A3S4ZNX9</accession>
<organism evidence="1 2">
    <name type="scientific">Corynebacterium matruchotii</name>
    <dbReference type="NCBI Taxonomy" id="43768"/>
    <lineage>
        <taxon>Bacteria</taxon>
        <taxon>Bacillati</taxon>
        <taxon>Actinomycetota</taxon>
        <taxon>Actinomycetes</taxon>
        <taxon>Mycobacteriales</taxon>
        <taxon>Corynebacteriaceae</taxon>
        <taxon>Corynebacterium</taxon>
    </lineage>
</organism>
<dbReference type="RefSeq" id="WP_005522673.1">
    <property type="nucleotide sequence ID" value="NZ_CAJPQJ010000018.1"/>
</dbReference>
<reference evidence="1 2" key="1">
    <citation type="submission" date="2018-06" db="EMBL/GenBank/DDBJ databases">
        <authorList>
            <consortium name="Pathogen Informatics"/>
            <person name="Doyle S."/>
        </authorList>
    </citation>
    <scope>NUCLEOTIDE SEQUENCE [LARGE SCALE GENOMIC DNA]</scope>
    <source>
        <strain evidence="1 2">NCTC10254</strain>
    </source>
</reference>
<gene>
    <name evidence="1" type="ORF">NCTC10254_01606</name>
</gene>
<evidence type="ECO:0000313" key="2">
    <source>
        <dbReference type="Proteomes" id="UP000249886"/>
    </source>
</evidence>
<comment type="caution">
    <text evidence="1">The sequence shown here is derived from an EMBL/GenBank/DDBJ whole genome shotgun (WGS) entry which is preliminary data.</text>
</comment>